<evidence type="ECO:0000313" key="3">
    <source>
        <dbReference type="Proteomes" id="UP000297872"/>
    </source>
</evidence>
<reference evidence="2 3" key="1">
    <citation type="submission" date="2019-02" db="EMBL/GenBank/DDBJ databases">
        <title>Draft Genome Sequence of the Prevotella sp. BCRC 81118, Isolated from Human Feces.</title>
        <authorList>
            <person name="Huang C.-H."/>
        </authorList>
    </citation>
    <scope>NUCLEOTIDE SEQUENCE [LARGE SCALE GENOMIC DNA]</scope>
    <source>
        <strain evidence="2 3">BCRC 81118</strain>
    </source>
</reference>
<dbReference type="Proteomes" id="UP000297872">
    <property type="component" value="Unassembled WGS sequence"/>
</dbReference>
<dbReference type="GeneID" id="302995774"/>
<sequence>MKRLFFMFLALLLCVMVQAQDNVEITLNNGNVVKGVTKTLFMLDDGDVVVTKDSNSKEKKEYKSTEIKSIKYYDSKSKKWIKFVPLMAQKSLPSVWNKNPKPYKTPIFLKPVYEGENVSAYIHYISTITNTKTLHLEGTNYVFYFKVKNEDVAKGYCMGSSIGAKMLLKIVFKPYPVMKETVSNLDTKEFYKDPISLIRTFDSLLK</sequence>
<evidence type="ECO:0000313" key="2">
    <source>
        <dbReference type="EMBL" id="TFH78894.1"/>
    </source>
</evidence>
<dbReference type="RefSeq" id="WP_134843831.1">
    <property type="nucleotide sequence ID" value="NZ_DAWEFM010000127.1"/>
</dbReference>
<dbReference type="AlphaFoldDB" id="A0A4Y8VGH9"/>
<protein>
    <recommendedName>
        <fullName evidence="4">DUF4468 domain-containing protein</fullName>
    </recommendedName>
</protein>
<proteinExistence type="predicted"/>
<dbReference type="OrthoDB" id="1072180at2"/>
<keyword evidence="1" id="KW-0732">Signal</keyword>
<accession>A0A4Y8VGH9</accession>
<keyword evidence="3" id="KW-1185">Reference proteome</keyword>
<evidence type="ECO:0008006" key="4">
    <source>
        <dbReference type="Google" id="ProtNLM"/>
    </source>
</evidence>
<dbReference type="EMBL" id="SGVY01000029">
    <property type="protein sequence ID" value="TFH78894.1"/>
    <property type="molecule type" value="Genomic_DNA"/>
</dbReference>
<feature type="chain" id="PRO_5021448399" description="DUF4468 domain-containing protein" evidence="1">
    <location>
        <begin position="20"/>
        <end position="206"/>
    </location>
</feature>
<organism evidence="2 3">
    <name type="scientific">Segatella hominis</name>
    <dbReference type="NCBI Taxonomy" id="2518605"/>
    <lineage>
        <taxon>Bacteria</taxon>
        <taxon>Pseudomonadati</taxon>
        <taxon>Bacteroidota</taxon>
        <taxon>Bacteroidia</taxon>
        <taxon>Bacteroidales</taxon>
        <taxon>Prevotellaceae</taxon>
        <taxon>Segatella</taxon>
    </lineage>
</organism>
<gene>
    <name evidence="2" type="ORF">EXN75_10835</name>
</gene>
<name>A0A4Y8VGH9_9BACT</name>
<comment type="caution">
    <text evidence="2">The sequence shown here is derived from an EMBL/GenBank/DDBJ whole genome shotgun (WGS) entry which is preliminary data.</text>
</comment>
<evidence type="ECO:0000256" key="1">
    <source>
        <dbReference type="SAM" id="SignalP"/>
    </source>
</evidence>
<feature type="signal peptide" evidence="1">
    <location>
        <begin position="1"/>
        <end position="19"/>
    </location>
</feature>